<organism evidence="2 3">
    <name type="scientific">Phytophthora fragariaefolia</name>
    <dbReference type="NCBI Taxonomy" id="1490495"/>
    <lineage>
        <taxon>Eukaryota</taxon>
        <taxon>Sar</taxon>
        <taxon>Stramenopiles</taxon>
        <taxon>Oomycota</taxon>
        <taxon>Peronosporomycetes</taxon>
        <taxon>Peronosporales</taxon>
        <taxon>Peronosporaceae</taxon>
        <taxon>Phytophthora</taxon>
    </lineage>
</organism>
<reference evidence="2" key="1">
    <citation type="submission" date="2023-04" db="EMBL/GenBank/DDBJ databases">
        <title>Phytophthora fragariaefolia NBRC 109709.</title>
        <authorList>
            <person name="Ichikawa N."/>
            <person name="Sato H."/>
            <person name="Tonouchi N."/>
        </authorList>
    </citation>
    <scope>NUCLEOTIDE SEQUENCE</scope>
    <source>
        <strain evidence="2">NBRC 109709</strain>
    </source>
</reference>
<protein>
    <submittedName>
        <fullName evidence="2">Unnamed protein product</fullName>
    </submittedName>
</protein>
<proteinExistence type="predicted"/>
<evidence type="ECO:0000313" key="2">
    <source>
        <dbReference type="EMBL" id="GMF44463.1"/>
    </source>
</evidence>
<feature type="region of interest" description="Disordered" evidence="1">
    <location>
        <begin position="174"/>
        <end position="203"/>
    </location>
</feature>
<dbReference type="OrthoDB" id="92483at2759"/>
<dbReference type="Proteomes" id="UP001165121">
    <property type="component" value="Unassembled WGS sequence"/>
</dbReference>
<keyword evidence="3" id="KW-1185">Reference proteome</keyword>
<dbReference type="AlphaFoldDB" id="A0A9W6XRU5"/>
<gene>
    <name evidence="2" type="ORF">Pfra01_001549200</name>
</gene>
<evidence type="ECO:0000313" key="3">
    <source>
        <dbReference type="Proteomes" id="UP001165121"/>
    </source>
</evidence>
<sequence>MVADIDHATSTRQLILANLSSHNVEPHGLLLVEQRKQMEAMVGSSGGQATSSGHQPRPARNQRPSSSGYRKTPDDTPPSLPQQDGKDVCLKFLSKRGCPSKVPVCASSRAAFISTQQRFPTGSATSFAAGPTRSVDEAQIESPPNLLSDLQQAGHTSSVDATQFESLQMRNLRKTSTNRAVDNPTTNRPLSRASGRKQVPFQRKAADHACTEIKQVRPTPSSTYVRECLIKQLSTRSSSHATALNVMCTRLGIAPPKKFPLRGSNQQWQLNLEKQRVVSALALEYQMSLQDIVEIVRAQSSSDPCPNKAMYPSRFASLLAGYTHKNRLVQIAREGIQPSWKVSNPMQTNPMKNHGSASHHLNGVLKAIRKGQDAGQYRVVDIKVLRPWKNIQIGPLGAVRKKDGDPE</sequence>
<evidence type="ECO:0000256" key="1">
    <source>
        <dbReference type="SAM" id="MobiDB-lite"/>
    </source>
</evidence>
<accession>A0A9W6XRU5</accession>
<dbReference type="EMBL" id="BSXT01001679">
    <property type="protein sequence ID" value="GMF44463.1"/>
    <property type="molecule type" value="Genomic_DNA"/>
</dbReference>
<feature type="compositionally biased region" description="Polar residues" evidence="1">
    <location>
        <begin position="174"/>
        <end position="189"/>
    </location>
</feature>
<name>A0A9W6XRU5_9STRA</name>
<feature type="region of interest" description="Disordered" evidence="1">
    <location>
        <begin position="40"/>
        <end position="85"/>
    </location>
</feature>
<comment type="caution">
    <text evidence="2">The sequence shown here is derived from an EMBL/GenBank/DDBJ whole genome shotgun (WGS) entry which is preliminary data.</text>
</comment>